<feature type="region of interest" description="Disordered" evidence="1">
    <location>
        <begin position="1"/>
        <end position="99"/>
    </location>
</feature>
<proteinExistence type="predicted"/>
<keyword evidence="3" id="KW-1185">Reference proteome</keyword>
<evidence type="ECO:0000313" key="2">
    <source>
        <dbReference type="EMBL" id="KAK3943932.1"/>
    </source>
</evidence>
<feature type="compositionally biased region" description="Low complexity" evidence="1">
    <location>
        <begin position="1"/>
        <end position="14"/>
    </location>
</feature>
<gene>
    <name evidence="2" type="ORF">QBC46DRAFT_13971</name>
</gene>
<dbReference type="Proteomes" id="UP001303473">
    <property type="component" value="Unassembled WGS sequence"/>
</dbReference>
<feature type="compositionally biased region" description="Basic and acidic residues" evidence="1">
    <location>
        <begin position="32"/>
        <end position="45"/>
    </location>
</feature>
<sequence>MSQSSRPQLSSSQQGLTDRNTPLEPSPGLLELYRKMRDAEEKRELQWGQNLSLPRPTAISRPPLFVDSTSPVARGPSNGGYGEQQVQSRRKGRPVRQGPLKEYTRARAAFLRKVGACRNCQERKVKCDHYNDRFSKLEAKYQEMKQQEVTPYQPRFGNPLDFHGLAQNPPMLPSQERQHTSNEVLMELDDLLCQTRHQQNPVSATQLSPLYNFSTQLPIANPAASPWAMTSAAQGSPQSVASTGTYASFHPMGRLLANSDGEWECLWSNYSPGSETQSGGALCNRRHRQATDLAAHVRHEHAPFQEEVYNMLHCVCGLAWHEPGPACPECGRTDREVWLYGSFSSTPSLYSMF</sequence>
<dbReference type="AlphaFoldDB" id="A0AAN6NHT1"/>
<protein>
    <submittedName>
        <fullName evidence="2">Uncharacterized protein</fullName>
    </submittedName>
</protein>
<accession>A0AAN6NHT1</accession>
<evidence type="ECO:0000256" key="1">
    <source>
        <dbReference type="SAM" id="MobiDB-lite"/>
    </source>
</evidence>
<reference evidence="3" key="1">
    <citation type="journal article" date="2023" name="Mol. Phylogenet. Evol.">
        <title>Genome-scale phylogeny and comparative genomics of the fungal order Sordariales.</title>
        <authorList>
            <person name="Hensen N."/>
            <person name="Bonometti L."/>
            <person name="Westerberg I."/>
            <person name="Brannstrom I.O."/>
            <person name="Guillou S."/>
            <person name="Cros-Aarteil S."/>
            <person name="Calhoun S."/>
            <person name="Haridas S."/>
            <person name="Kuo A."/>
            <person name="Mondo S."/>
            <person name="Pangilinan J."/>
            <person name="Riley R."/>
            <person name="LaButti K."/>
            <person name="Andreopoulos B."/>
            <person name="Lipzen A."/>
            <person name="Chen C."/>
            <person name="Yan M."/>
            <person name="Daum C."/>
            <person name="Ng V."/>
            <person name="Clum A."/>
            <person name="Steindorff A."/>
            <person name="Ohm R.A."/>
            <person name="Martin F."/>
            <person name="Silar P."/>
            <person name="Natvig D.O."/>
            <person name="Lalanne C."/>
            <person name="Gautier V."/>
            <person name="Ament-Velasquez S.L."/>
            <person name="Kruys A."/>
            <person name="Hutchinson M.I."/>
            <person name="Powell A.J."/>
            <person name="Barry K."/>
            <person name="Miller A.N."/>
            <person name="Grigoriev I.V."/>
            <person name="Debuchy R."/>
            <person name="Gladieux P."/>
            <person name="Hiltunen Thoren M."/>
            <person name="Johannesson H."/>
        </authorList>
    </citation>
    <scope>NUCLEOTIDE SEQUENCE [LARGE SCALE GENOMIC DNA]</scope>
    <source>
        <strain evidence="3">CBS 340.73</strain>
    </source>
</reference>
<dbReference type="SUPFAM" id="SSF144020">
    <property type="entry name" value="FdhE-like"/>
    <property type="match status" value="1"/>
</dbReference>
<dbReference type="InterPro" id="IPR024064">
    <property type="entry name" value="FdhE-like_sf"/>
</dbReference>
<dbReference type="EMBL" id="MU853762">
    <property type="protein sequence ID" value="KAK3943932.1"/>
    <property type="molecule type" value="Genomic_DNA"/>
</dbReference>
<organism evidence="2 3">
    <name type="scientific">Diplogelasinospora grovesii</name>
    <dbReference type="NCBI Taxonomy" id="303347"/>
    <lineage>
        <taxon>Eukaryota</taxon>
        <taxon>Fungi</taxon>
        <taxon>Dikarya</taxon>
        <taxon>Ascomycota</taxon>
        <taxon>Pezizomycotina</taxon>
        <taxon>Sordariomycetes</taxon>
        <taxon>Sordariomycetidae</taxon>
        <taxon>Sordariales</taxon>
        <taxon>Diplogelasinosporaceae</taxon>
        <taxon>Diplogelasinospora</taxon>
    </lineage>
</organism>
<comment type="caution">
    <text evidence="2">The sequence shown here is derived from an EMBL/GenBank/DDBJ whole genome shotgun (WGS) entry which is preliminary data.</text>
</comment>
<evidence type="ECO:0000313" key="3">
    <source>
        <dbReference type="Proteomes" id="UP001303473"/>
    </source>
</evidence>
<name>A0AAN6NHT1_9PEZI</name>